<dbReference type="PROSITE" id="PS51257">
    <property type="entry name" value="PROKAR_LIPOPROTEIN"/>
    <property type="match status" value="1"/>
</dbReference>
<comment type="caution">
    <text evidence="3">The sequence shown here is derived from an EMBL/GenBank/DDBJ whole genome shotgun (WGS) entry which is preliminary data.</text>
</comment>
<feature type="chain" id="PRO_5008286897" description="EF-hand domain-containing protein" evidence="2">
    <location>
        <begin position="23"/>
        <end position="370"/>
    </location>
</feature>
<evidence type="ECO:0000313" key="3">
    <source>
        <dbReference type="EMBL" id="OAZ04775.1"/>
    </source>
</evidence>
<dbReference type="RefSeq" id="WP_064714492.1">
    <property type="nucleotide sequence ID" value="NZ_JMTM01000017.1"/>
</dbReference>
<gene>
    <name evidence="3" type="ORF">FLB_06230</name>
</gene>
<accession>A0A199XT06</accession>
<dbReference type="Proteomes" id="UP000093807">
    <property type="component" value="Unassembled WGS sequence"/>
</dbReference>
<keyword evidence="4" id="KW-1185">Reference proteome</keyword>
<organism evidence="3 4">
    <name type="scientific">Flavobacterium succinicans</name>
    <dbReference type="NCBI Taxonomy" id="29536"/>
    <lineage>
        <taxon>Bacteria</taxon>
        <taxon>Pseudomonadati</taxon>
        <taxon>Bacteroidota</taxon>
        <taxon>Flavobacteriia</taxon>
        <taxon>Flavobacteriales</taxon>
        <taxon>Flavobacteriaceae</taxon>
        <taxon>Flavobacterium</taxon>
    </lineage>
</organism>
<feature type="compositionally biased region" description="Low complexity" evidence="1">
    <location>
        <begin position="323"/>
        <end position="360"/>
    </location>
</feature>
<evidence type="ECO:0000256" key="2">
    <source>
        <dbReference type="SAM" id="SignalP"/>
    </source>
</evidence>
<evidence type="ECO:0000256" key="1">
    <source>
        <dbReference type="SAM" id="MobiDB-lite"/>
    </source>
</evidence>
<dbReference type="AlphaFoldDB" id="A0A199XT06"/>
<dbReference type="EMBL" id="JMTM01000017">
    <property type="protein sequence ID" value="OAZ04775.1"/>
    <property type="molecule type" value="Genomic_DNA"/>
</dbReference>
<proteinExistence type="predicted"/>
<evidence type="ECO:0000313" key="4">
    <source>
        <dbReference type="Proteomes" id="UP000093807"/>
    </source>
</evidence>
<feature type="compositionally biased region" description="Polar residues" evidence="1">
    <location>
        <begin position="289"/>
        <end position="322"/>
    </location>
</feature>
<name>A0A199XT06_9FLAO</name>
<feature type="compositionally biased region" description="Gly residues" evidence="1">
    <location>
        <begin position="361"/>
        <end position="370"/>
    </location>
</feature>
<feature type="region of interest" description="Disordered" evidence="1">
    <location>
        <begin position="264"/>
        <end position="370"/>
    </location>
</feature>
<reference evidence="3 4" key="1">
    <citation type="submission" date="2016-06" db="EMBL/GenBank/DDBJ databases">
        <title>Draft genome sequence of Flavobacterium succinicans strain DD5b.</title>
        <authorList>
            <person name="Poehlein A."/>
            <person name="Daniel R."/>
            <person name="Simeonova D.D."/>
        </authorList>
    </citation>
    <scope>NUCLEOTIDE SEQUENCE [LARGE SCALE GENOMIC DNA]</scope>
    <source>
        <strain evidence="3 4">DD5b</strain>
    </source>
</reference>
<keyword evidence="2" id="KW-0732">Signal</keyword>
<evidence type="ECO:0008006" key="5">
    <source>
        <dbReference type="Google" id="ProtNLM"/>
    </source>
</evidence>
<sequence>MKNVLMYLTLFVMSCFSSSTYAQSNDEPQALGLPGDNLNLYAVLDVFQKSKTLEDFEKAINDEEGKINNLDLNNDGTIDYIQVVSEKKGDAYFVVLQVAVNSSEKQDVAVVEVTKDKKGQVLVQIIGDEELYGKDYIVEPTEVAKISSTPNPGYKGEGTVIINNNTTNNYNTNSGTTVSAWPVVVYLFSPLFVPWRSPWYWGYYPTYWRPWRPVFYHNYWGYHRHYYGNRYYHRTVIVRNPGHRVYYSNRRTTSVVVRNNRVNGNYRATYDGRTYNKPASPTVRPGNVNRPNTRPSVRPNIPNNNGMNRPSTRPTNKLPSTNPVSPSVRPSAPSMRPSTRPATLPSTRPATRPTTRPASGNNGGNRGGRN</sequence>
<feature type="signal peptide" evidence="2">
    <location>
        <begin position="1"/>
        <end position="22"/>
    </location>
</feature>
<dbReference type="PATRIC" id="fig|29536.5.peg.646"/>
<dbReference type="OrthoDB" id="939585at2"/>
<protein>
    <recommendedName>
        <fullName evidence="5">EF-hand domain-containing protein</fullName>
    </recommendedName>
</protein>